<reference evidence="2" key="1">
    <citation type="submission" date="2022-07" db="EMBL/GenBank/DDBJ databases">
        <title>Genome sequencing of Photobacterium atrarenae GJH2-4.</title>
        <authorList>
            <person name="Park S.-J."/>
        </authorList>
    </citation>
    <scope>NUCLEOTIDE SEQUENCE</scope>
    <source>
        <strain evidence="2">GJH2-4</strain>
    </source>
</reference>
<evidence type="ECO:0000313" key="3">
    <source>
        <dbReference type="Proteomes" id="UP001057998"/>
    </source>
</evidence>
<organism evidence="2 3">
    <name type="scientific">Photobacterium atrarenae</name>
    <dbReference type="NCBI Taxonomy" id="865757"/>
    <lineage>
        <taxon>Bacteria</taxon>
        <taxon>Pseudomonadati</taxon>
        <taxon>Pseudomonadota</taxon>
        <taxon>Gammaproteobacteria</taxon>
        <taxon>Vibrionales</taxon>
        <taxon>Vibrionaceae</taxon>
        <taxon>Photobacterium</taxon>
    </lineage>
</organism>
<keyword evidence="3" id="KW-1185">Reference proteome</keyword>
<dbReference type="Pfam" id="PF13453">
    <property type="entry name" value="Zn_ribbon_TFIIB"/>
    <property type="match status" value="1"/>
</dbReference>
<evidence type="ECO:0000313" key="2">
    <source>
        <dbReference type="EMBL" id="UTV29035.1"/>
    </source>
</evidence>
<dbReference type="Proteomes" id="UP001057998">
    <property type="component" value="Chromosome 1"/>
</dbReference>
<proteinExistence type="predicted"/>
<evidence type="ECO:0000259" key="1">
    <source>
        <dbReference type="Pfam" id="PF13453"/>
    </source>
</evidence>
<accession>A0ABY5GJV3</accession>
<sequence length="123" mass="14238">MKCPKCKSDFEQLHTPLGDVERCTHCKGLWVDIYELEDVKPIAESLDTGDIEVGKEFNKIGHIDCPVCPNNQLLRMVDPKQPHIWFESCPTCYGRFYDAGELIDLSEYTISDFLKKFTVKERH</sequence>
<gene>
    <name evidence="2" type="ORF">NNL38_07335</name>
</gene>
<protein>
    <submittedName>
        <fullName evidence="2">Zf-TFIIB domain-containing protein</fullName>
    </submittedName>
</protein>
<dbReference type="RefSeq" id="WP_255390359.1">
    <property type="nucleotide sequence ID" value="NZ_CP101508.1"/>
</dbReference>
<dbReference type="EMBL" id="CP101508">
    <property type="protein sequence ID" value="UTV29035.1"/>
    <property type="molecule type" value="Genomic_DNA"/>
</dbReference>
<feature type="domain" description="Transcription factor zinc-finger" evidence="1">
    <location>
        <begin position="2"/>
        <end position="39"/>
    </location>
</feature>
<name>A0ABY5GJV3_9GAMM</name>
<dbReference type="InterPro" id="IPR027392">
    <property type="entry name" value="TF_Znf"/>
</dbReference>